<evidence type="ECO:0000259" key="12">
    <source>
        <dbReference type="PROSITE" id="PS52019"/>
    </source>
</evidence>
<dbReference type="Gene3D" id="3.40.47.10">
    <property type="match status" value="1"/>
</dbReference>
<gene>
    <name evidence="13" type="ORF">AB0I48_34480</name>
</gene>
<evidence type="ECO:0000256" key="6">
    <source>
        <dbReference type="ARBA" id="ARBA00023194"/>
    </source>
</evidence>
<feature type="domain" description="Ketosynthase family 3 (KS3)" evidence="11">
    <location>
        <begin position="34"/>
        <end position="450"/>
    </location>
</feature>
<dbReference type="InterPro" id="IPR016036">
    <property type="entry name" value="Malonyl_transacylase_ACP-bd"/>
</dbReference>
<dbReference type="Gene3D" id="3.40.50.720">
    <property type="entry name" value="NAD(P)-binding Rossmann-like Domain"/>
    <property type="match status" value="1"/>
</dbReference>
<dbReference type="SMART" id="SM00823">
    <property type="entry name" value="PKS_PP"/>
    <property type="match status" value="1"/>
</dbReference>
<dbReference type="InterPro" id="IPR018201">
    <property type="entry name" value="Ketoacyl_synth_AS"/>
</dbReference>
<dbReference type="CDD" id="cd00833">
    <property type="entry name" value="PKS"/>
    <property type="match status" value="1"/>
</dbReference>
<dbReference type="InterPro" id="IPR016035">
    <property type="entry name" value="Acyl_Trfase/lysoPLipase"/>
</dbReference>
<dbReference type="CDD" id="cd05195">
    <property type="entry name" value="enoyl_red"/>
    <property type="match status" value="1"/>
</dbReference>
<evidence type="ECO:0000313" key="13">
    <source>
        <dbReference type="EMBL" id="MEV0712672.1"/>
    </source>
</evidence>
<dbReference type="InterPro" id="IPR014030">
    <property type="entry name" value="Ketoacyl_synth_N"/>
</dbReference>
<dbReference type="InterPro" id="IPR006162">
    <property type="entry name" value="Ppantetheine_attach_site"/>
</dbReference>
<dbReference type="InterPro" id="IPR036736">
    <property type="entry name" value="ACP-like_sf"/>
</dbReference>
<keyword evidence="4" id="KW-0597">Phosphoprotein</keyword>
<dbReference type="PROSITE" id="PS50075">
    <property type="entry name" value="CARRIER"/>
    <property type="match status" value="1"/>
</dbReference>
<dbReference type="InterPro" id="IPR049900">
    <property type="entry name" value="PKS_mFAS_DH"/>
</dbReference>
<dbReference type="InterPro" id="IPR016039">
    <property type="entry name" value="Thiolase-like"/>
</dbReference>
<dbReference type="Pfam" id="PF02801">
    <property type="entry name" value="Ketoacyl-synt_C"/>
    <property type="match status" value="1"/>
</dbReference>
<reference evidence="13 14" key="1">
    <citation type="submission" date="2024-06" db="EMBL/GenBank/DDBJ databases">
        <title>The Natural Products Discovery Center: Release of the First 8490 Sequenced Strains for Exploring Actinobacteria Biosynthetic Diversity.</title>
        <authorList>
            <person name="Kalkreuter E."/>
            <person name="Kautsar S.A."/>
            <person name="Yang D."/>
            <person name="Bader C.D."/>
            <person name="Teijaro C.N."/>
            <person name="Fluegel L."/>
            <person name="Davis C.M."/>
            <person name="Simpson J.R."/>
            <person name="Lauterbach L."/>
            <person name="Steele A.D."/>
            <person name="Gui C."/>
            <person name="Meng S."/>
            <person name="Li G."/>
            <person name="Viehrig K."/>
            <person name="Ye F."/>
            <person name="Su P."/>
            <person name="Kiefer A.F."/>
            <person name="Nichols A."/>
            <person name="Cepeda A.J."/>
            <person name="Yan W."/>
            <person name="Fan B."/>
            <person name="Jiang Y."/>
            <person name="Adhikari A."/>
            <person name="Zheng C.-J."/>
            <person name="Schuster L."/>
            <person name="Cowan T.M."/>
            <person name="Smanski M.J."/>
            <person name="Chevrette M.G."/>
            <person name="De Carvalho L.P.S."/>
            <person name="Shen B."/>
        </authorList>
    </citation>
    <scope>NUCLEOTIDE SEQUENCE [LARGE SCALE GENOMIC DNA]</scope>
    <source>
        <strain evidence="13 14">NPDC050403</strain>
    </source>
</reference>
<evidence type="ECO:0000259" key="11">
    <source>
        <dbReference type="PROSITE" id="PS52004"/>
    </source>
</evidence>
<dbReference type="Pfam" id="PF00109">
    <property type="entry name" value="ketoacyl-synt"/>
    <property type="match status" value="1"/>
</dbReference>
<dbReference type="Gene3D" id="3.90.180.10">
    <property type="entry name" value="Medium-chain alcohol dehydrogenases, catalytic domain"/>
    <property type="match status" value="1"/>
</dbReference>
<dbReference type="SUPFAM" id="SSF52151">
    <property type="entry name" value="FabD/lysophospholipase-like"/>
    <property type="match status" value="1"/>
</dbReference>
<dbReference type="SMART" id="SM00827">
    <property type="entry name" value="PKS_AT"/>
    <property type="match status" value="1"/>
</dbReference>
<dbReference type="InterPro" id="IPR036291">
    <property type="entry name" value="NAD(P)-bd_dom_sf"/>
</dbReference>
<dbReference type="InterPro" id="IPR009081">
    <property type="entry name" value="PP-bd_ACP"/>
</dbReference>
<comment type="cofactor">
    <cofactor evidence="1">
        <name>pantetheine 4'-phosphate</name>
        <dbReference type="ChEBI" id="CHEBI:47942"/>
    </cofactor>
</comment>
<dbReference type="InterPro" id="IPR020841">
    <property type="entry name" value="PKS_Beta-ketoAc_synthase_dom"/>
</dbReference>
<dbReference type="InterPro" id="IPR013154">
    <property type="entry name" value="ADH-like_N"/>
</dbReference>
<dbReference type="CDD" id="cd08956">
    <property type="entry name" value="KR_3_FAS_SDR_x"/>
    <property type="match status" value="1"/>
</dbReference>
<dbReference type="PANTHER" id="PTHR43775">
    <property type="entry name" value="FATTY ACID SYNTHASE"/>
    <property type="match status" value="1"/>
</dbReference>
<dbReference type="Pfam" id="PF08659">
    <property type="entry name" value="KR"/>
    <property type="match status" value="1"/>
</dbReference>
<dbReference type="PROSITE" id="PS00012">
    <property type="entry name" value="PHOSPHOPANTETHEINE"/>
    <property type="match status" value="1"/>
</dbReference>
<dbReference type="Gene3D" id="3.10.129.110">
    <property type="entry name" value="Polyketide synthase dehydratase"/>
    <property type="match status" value="1"/>
</dbReference>
<dbReference type="RefSeq" id="WP_357789850.1">
    <property type="nucleotide sequence ID" value="NZ_JBFAKC010000024.1"/>
</dbReference>
<keyword evidence="14" id="KW-1185">Reference proteome</keyword>
<dbReference type="InterPro" id="IPR057326">
    <property type="entry name" value="KR_dom"/>
</dbReference>
<dbReference type="InterPro" id="IPR032821">
    <property type="entry name" value="PKS_assoc"/>
</dbReference>
<dbReference type="SUPFAM" id="SSF50129">
    <property type="entry name" value="GroES-like"/>
    <property type="match status" value="1"/>
</dbReference>
<dbReference type="SUPFAM" id="SSF51735">
    <property type="entry name" value="NAD(P)-binding Rossmann-fold domains"/>
    <property type="match status" value="3"/>
</dbReference>
<feature type="domain" description="Carrier" evidence="10">
    <location>
        <begin position="1983"/>
        <end position="2058"/>
    </location>
</feature>
<dbReference type="Pfam" id="PF16197">
    <property type="entry name" value="KAsynt_C_assoc"/>
    <property type="match status" value="1"/>
</dbReference>
<keyword evidence="6" id="KW-0045">Antibiotic biosynthesis</keyword>
<sequence>MTPHDDELVEALRSSLLEGDQLRRRNDQLSAQLSEPIAIVGMACRLPGGADSPDRWWTQLLEGVDSIGDFPGDRGWVDEPDAQPYPHLGGFLYDAMDFDPAFFGISPREALAMDPQQRLLLEVGWEAIESAGIDPVSLRGSETGVYAGVMYHDYADRLHAVPEQVEGHLRTGSLASVVSGRVAFALGLTGPAVTIDTACSSSLVALHTAAQELRRGGCSMALVGGVTVMSTPKVFAEFAMQGGLAADGRCKSYAAAADGTGWSEGAAVVLVERLSDARRLGHEVLAVLRGSAVNQDGASNGLTAPSRQAQERVIARALSAARLTADDIDLVEGHGTGTRLGDPIEVQALLATYGQGRTRPLLLGSAKSNIGHTQAAAGVAGVIKAVLAMRGGAVPPTLHVDDRTPHADWDSGAIELVTTTRSWPETGRPRRAAVSSFGISGTNAHVILESATVGDPAFGGPAFGDPAFVDPADEPLTPWILSGKTSAALRANAARLGEALAEHPEHTAADIGVSAAVSRSRFGHRAVILGHGRDELESGLAALAADTESSAVHLGSADPSARVAMLFPGQGAQRAGMGAMLAARYPVFAAAFDEVCAHLDATLGRSLRELVIDGAGEPGLLDRTAYAQAALFATEVALFRLIESFGVRPDFLVGHSIGEVSAAYLAGVWSLADAARLVAARGTLMQSLPEGGAMLSIASDEQTVAALIAERSTQVSVAAVNARRSVVISGAEAAVAEIAAHFDAASVKRLRVSHAFHSPLMAPMLDEFAAVCADLTYHPPNIPVVSNRTGERATAAQLCSPEYWVGHVSDPVRFADGLSWLRGSGRVGVFLEVGPGAALSSLVLADDDGSSNAVVAPLLRPAQDEELSVCTALARAFTAGVAVDWAGLPSLAGGRRIPLPTYAFEHQRFWLPIEAGAGDVTASGLDAAAHPLLGAEISVADSGRVVLTGVLSTRTHPWLADHRIDGQIVVAGAVFVELLLRAADSVGCDRVDDLIVVAPLTLTGTDDVRVQLVIDQPRDGRYPVTVHAGAGAGWRRHAEATLSAGGELGDRVATDTGSAAPWPPEGAVPVETADFYERLERLGYQYGPLFRGVRGLWRRGDDVFATVAAPDHLDTTRFHLHPALLDAALHGMVDTEPGAPLRLPFGWEGVRLHAVGASVLHVCLTATAPDRLRVTAADTAGRPVLSVDALLLREAAGSDARTRSSAHPLYAVEWIPLPGAALPSTPAAPVPSIADLEGARSAPEHAVLVVASDGTDEPSDVRAATALVMDRVQRFLATERLTDTTLVVVTRGAVAVEVTDTVDLRGAAIWGLLRSAQTENPDRLVLLDIGPDTGLDDAVAATVAAAEPQVAWRGANASVPRMIRHDVIDVADPIRDPHWRLTIGEKGTLTTIGLSRLAEDPVPVLAAGQVRVRMRAAGINFRDVLISIGMYPNPDAVLGGEGAGVVVEVAPDVTDFAPGDRVMGLFDGVGSTVVTDHRTIVRIPEGWSFPQAASVPVVYLTAYYGLLDLAKLRAGQSLLIHAATGGVGTAARQLAKHWGVRVYATASPGKQNVLVADGLAPERIANSRTLDFEEQFRVATGGNGVDVVLDSLAGEFVDASLRLLPRGGQFVEMGMTDRRDPAAIAAEYPGVGYHSFLVTEVAPDRIAQMLAEIVALFDAGALTPPPVTTWDVRQATSALRFVSQARQVGKVVLTVPPPLDPGHTVMITGGVGTIGAALARHVVAEYGVARLLLTSRRGAETPGAAELVAELREGGAEAAVAACDVADRAALAALLDGIDPEHPLGAVIHCAGTVSDAAFEKLTIDDLDRVLPAKVDAAWNLYELTRDLDLSALVLFSSAAGVLGNAGQANYAAGNAYLDGLAVRAARSAVPATSLAWGLWSQSSGVSGHLAQRDLDRMARGGFTPLSTEEALGMFDAALSWGTSASVPMRIDVAAARASAAAGSPLPAMLSTIVRMRRSAQSAPVLENTALLLVGRSGADRRRVVSELLARHVATVLGRVADEALEPQQRFVDMGFDSLTTVELRNHLKKSMGVMLSTTVMFDYPTPYALTEHLCGLLASDADSVAPLLGELTALLDRLGAADPSDAERDRAVAGLLDAVQRLRGPQQPDVVGARIDLADDTAIFEFIDSNPASA</sequence>
<dbReference type="Pfam" id="PF08990">
    <property type="entry name" value="Docking"/>
    <property type="match status" value="1"/>
</dbReference>
<dbReference type="SMART" id="SM00825">
    <property type="entry name" value="PKS_KS"/>
    <property type="match status" value="1"/>
</dbReference>
<keyword evidence="5" id="KW-0808">Transferase</keyword>
<feature type="region of interest" description="N-terminal hotdog fold" evidence="9">
    <location>
        <begin position="930"/>
        <end position="1049"/>
    </location>
</feature>
<dbReference type="SMART" id="SM00826">
    <property type="entry name" value="PKS_DH"/>
    <property type="match status" value="1"/>
</dbReference>
<dbReference type="PROSITE" id="PS52004">
    <property type="entry name" value="KS3_2"/>
    <property type="match status" value="1"/>
</dbReference>
<dbReference type="SUPFAM" id="SSF47336">
    <property type="entry name" value="ACP-like"/>
    <property type="match status" value="1"/>
</dbReference>
<accession>A0ABV3G4P0</accession>
<dbReference type="InterPro" id="IPR042104">
    <property type="entry name" value="PKS_dehydratase_sf"/>
</dbReference>
<evidence type="ECO:0000256" key="7">
    <source>
        <dbReference type="ARBA" id="ARBA00023268"/>
    </source>
</evidence>
<dbReference type="InterPro" id="IPR049552">
    <property type="entry name" value="PKS_DH_N"/>
</dbReference>
<feature type="active site" description="Proton acceptor; for dehydratase activity" evidence="9">
    <location>
        <position position="962"/>
    </location>
</feature>
<evidence type="ECO:0000313" key="14">
    <source>
        <dbReference type="Proteomes" id="UP001551695"/>
    </source>
</evidence>
<dbReference type="Gene3D" id="3.30.70.3290">
    <property type="match status" value="1"/>
</dbReference>
<evidence type="ECO:0000256" key="4">
    <source>
        <dbReference type="ARBA" id="ARBA00022553"/>
    </source>
</evidence>
<keyword evidence="7" id="KW-0511">Multifunctional enzyme</keyword>
<feature type="domain" description="PKS/mFAS DH" evidence="12">
    <location>
        <begin position="930"/>
        <end position="1201"/>
    </location>
</feature>
<evidence type="ECO:0000256" key="9">
    <source>
        <dbReference type="PROSITE-ProRule" id="PRU01363"/>
    </source>
</evidence>
<dbReference type="SUPFAM" id="SSF53901">
    <property type="entry name" value="Thiolase-like"/>
    <property type="match status" value="1"/>
</dbReference>
<dbReference type="InterPro" id="IPR049551">
    <property type="entry name" value="PKS_DH_C"/>
</dbReference>
<dbReference type="PROSITE" id="PS00606">
    <property type="entry name" value="KS3_1"/>
    <property type="match status" value="1"/>
</dbReference>
<dbReference type="Gene3D" id="3.40.366.10">
    <property type="entry name" value="Malonyl-Coenzyme A Acyl Carrier Protein, domain 2"/>
    <property type="match status" value="1"/>
</dbReference>
<comment type="pathway">
    <text evidence="2">Antibiotic biosynthesis.</text>
</comment>
<dbReference type="SMART" id="SM00829">
    <property type="entry name" value="PKS_ER"/>
    <property type="match status" value="1"/>
</dbReference>
<organism evidence="13 14">
    <name type="scientific">Nocardia aurea</name>
    <dbReference type="NCBI Taxonomy" id="2144174"/>
    <lineage>
        <taxon>Bacteria</taxon>
        <taxon>Bacillati</taxon>
        <taxon>Actinomycetota</taxon>
        <taxon>Actinomycetes</taxon>
        <taxon>Mycobacteriales</taxon>
        <taxon>Nocardiaceae</taxon>
        <taxon>Nocardia</taxon>
    </lineage>
</organism>
<dbReference type="Pfam" id="PF14765">
    <property type="entry name" value="PS-DH"/>
    <property type="match status" value="1"/>
</dbReference>
<protein>
    <submittedName>
        <fullName evidence="13">Type I polyketide synthase</fullName>
    </submittedName>
</protein>
<dbReference type="Gene3D" id="3.40.50.11460">
    <property type="match status" value="1"/>
</dbReference>
<dbReference type="Pfam" id="PF08240">
    <property type="entry name" value="ADH_N"/>
    <property type="match status" value="1"/>
</dbReference>
<dbReference type="EMBL" id="JBFAKC010000024">
    <property type="protein sequence ID" value="MEV0712672.1"/>
    <property type="molecule type" value="Genomic_DNA"/>
</dbReference>
<dbReference type="Pfam" id="PF00698">
    <property type="entry name" value="Acyl_transf_1"/>
    <property type="match status" value="1"/>
</dbReference>
<feature type="region of interest" description="C-terminal hotdog fold" evidence="9">
    <location>
        <begin position="1067"/>
        <end position="1201"/>
    </location>
</feature>
<dbReference type="PROSITE" id="PS52019">
    <property type="entry name" value="PKS_MFAS_DH"/>
    <property type="match status" value="1"/>
</dbReference>
<feature type="active site" description="Proton donor; for dehydratase activity" evidence="9">
    <location>
        <position position="1126"/>
    </location>
</feature>
<dbReference type="InterPro" id="IPR015083">
    <property type="entry name" value="NorB/c/GfsB-D-like_docking"/>
</dbReference>
<dbReference type="Pfam" id="PF13602">
    <property type="entry name" value="ADH_zinc_N_2"/>
    <property type="match status" value="1"/>
</dbReference>
<evidence type="ECO:0000259" key="10">
    <source>
        <dbReference type="PROSITE" id="PS50075"/>
    </source>
</evidence>
<proteinExistence type="predicted"/>
<dbReference type="SUPFAM" id="SSF55048">
    <property type="entry name" value="Probable ACP-binding domain of malonyl-CoA ACP transacylase"/>
    <property type="match status" value="1"/>
</dbReference>
<dbReference type="InterPro" id="IPR014043">
    <property type="entry name" value="Acyl_transferase_dom"/>
</dbReference>
<keyword evidence="8" id="KW-0012">Acyltransferase</keyword>
<comment type="caution">
    <text evidence="13">The sequence shown here is derived from an EMBL/GenBank/DDBJ whole genome shotgun (WGS) entry which is preliminary data.</text>
</comment>
<dbReference type="Gene3D" id="1.10.1200.10">
    <property type="entry name" value="ACP-like"/>
    <property type="match status" value="1"/>
</dbReference>
<name>A0ABV3G4P0_9NOCA</name>
<evidence type="ECO:0000256" key="3">
    <source>
        <dbReference type="ARBA" id="ARBA00022450"/>
    </source>
</evidence>
<dbReference type="Pfam" id="PF00550">
    <property type="entry name" value="PP-binding"/>
    <property type="match status" value="1"/>
</dbReference>
<dbReference type="InterPro" id="IPR011032">
    <property type="entry name" value="GroES-like_sf"/>
</dbReference>
<dbReference type="InterPro" id="IPR013968">
    <property type="entry name" value="PKS_KR"/>
</dbReference>
<evidence type="ECO:0000256" key="5">
    <source>
        <dbReference type="ARBA" id="ARBA00022679"/>
    </source>
</evidence>
<dbReference type="SMART" id="SM01294">
    <property type="entry name" value="PKS_PP_betabranch"/>
    <property type="match status" value="1"/>
</dbReference>
<dbReference type="InterPro" id="IPR020807">
    <property type="entry name" value="PKS_DH"/>
</dbReference>
<evidence type="ECO:0000256" key="2">
    <source>
        <dbReference type="ARBA" id="ARBA00004792"/>
    </source>
</evidence>
<dbReference type="InterPro" id="IPR020806">
    <property type="entry name" value="PKS_PP-bd"/>
</dbReference>
<dbReference type="InterPro" id="IPR055123">
    <property type="entry name" value="SpnB-like_Rossmann"/>
</dbReference>
<dbReference type="InterPro" id="IPR014031">
    <property type="entry name" value="Ketoacyl_synth_C"/>
</dbReference>
<dbReference type="InterPro" id="IPR020843">
    <property type="entry name" value="ER"/>
</dbReference>
<dbReference type="InterPro" id="IPR050091">
    <property type="entry name" value="PKS_NRPS_Biosynth_Enz"/>
</dbReference>
<dbReference type="Proteomes" id="UP001551695">
    <property type="component" value="Unassembled WGS sequence"/>
</dbReference>
<dbReference type="Pfam" id="PF22953">
    <property type="entry name" value="SpnB_Rossmann"/>
    <property type="match status" value="1"/>
</dbReference>
<evidence type="ECO:0000256" key="8">
    <source>
        <dbReference type="ARBA" id="ARBA00023315"/>
    </source>
</evidence>
<keyword evidence="3" id="KW-0596">Phosphopantetheine</keyword>
<dbReference type="Pfam" id="PF21089">
    <property type="entry name" value="PKS_DH_N"/>
    <property type="match status" value="1"/>
</dbReference>
<evidence type="ECO:0000256" key="1">
    <source>
        <dbReference type="ARBA" id="ARBA00001957"/>
    </source>
</evidence>
<dbReference type="PANTHER" id="PTHR43775:SF51">
    <property type="entry name" value="INACTIVE PHENOLPHTHIOCEROL SYNTHESIS POLYKETIDE SYNTHASE TYPE I PKS1-RELATED"/>
    <property type="match status" value="1"/>
</dbReference>
<dbReference type="SMART" id="SM00822">
    <property type="entry name" value="PKS_KR"/>
    <property type="match status" value="1"/>
</dbReference>
<dbReference type="InterPro" id="IPR001227">
    <property type="entry name" value="Ac_transferase_dom_sf"/>
</dbReference>